<dbReference type="Pfam" id="PF00147">
    <property type="entry name" value="Fibrinogen_C"/>
    <property type="match status" value="1"/>
</dbReference>
<dbReference type="Gene3D" id="3.90.215.10">
    <property type="entry name" value="Gamma Fibrinogen, chain A, domain 1"/>
    <property type="match status" value="1"/>
</dbReference>
<keyword evidence="7" id="KW-1185">Reference proteome</keyword>
<evidence type="ECO:0000256" key="1">
    <source>
        <dbReference type="ARBA" id="ARBA00022723"/>
    </source>
</evidence>
<dbReference type="PROSITE" id="PS50948">
    <property type="entry name" value="PAN"/>
    <property type="match status" value="1"/>
</dbReference>
<protein>
    <recommendedName>
        <fullName evidence="5">Apple domain-containing protein</fullName>
    </recommendedName>
</protein>
<dbReference type="GO" id="GO:0070492">
    <property type="term" value="F:oligosaccharide binding"/>
    <property type="evidence" value="ECO:0000318"/>
    <property type="project" value="GO_Central"/>
</dbReference>
<dbReference type="SUPFAM" id="SSF56496">
    <property type="entry name" value="Fibrinogen C-terminal domain-like"/>
    <property type="match status" value="1"/>
</dbReference>
<gene>
    <name evidence="6" type="ORF">NEMVEDRAFT_v1g223279</name>
</gene>
<reference evidence="6 7" key="1">
    <citation type="journal article" date="2007" name="Science">
        <title>Sea anemone genome reveals ancestral eumetazoan gene repertoire and genomic organization.</title>
        <authorList>
            <person name="Putnam N.H."/>
            <person name="Srivastava M."/>
            <person name="Hellsten U."/>
            <person name="Dirks B."/>
            <person name="Chapman J."/>
            <person name="Salamov A."/>
            <person name="Terry A."/>
            <person name="Shapiro H."/>
            <person name="Lindquist E."/>
            <person name="Kapitonov V.V."/>
            <person name="Jurka J."/>
            <person name="Genikhovich G."/>
            <person name="Grigoriev I.V."/>
            <person name="Lucas S.M."/>
            <person name="Steele R.E."/>
            <person name="Finnerty J.R."/>
            <person name="Technau U."/>
            <person name="Martindale M.Q."/>
            <person name="Rokhsar D.S."/>
        </authorList>
    </citation>
    <scope>NUCLEOTIDE SEQUENCE [LARGE SCALE GENOMIC DNA]</scope>
    <source>
        <strain evidence="7">CH2 X CH6</strain>
    </source>
</reference>
<dbReference type="SUPFAM" id="SSF57414">
    <property type="entry name" value="Hairpin loop containing domain-like"/>
    <property type="match status" value="1"/>
</dbReference>
<dbReference type="STRING" id="45351.A7T780"/>
<dbReference type="NCBIfam" id="NF040941">
    <property type="entry name" value="GGGWT_bact"/>
    <property type="match status" value="1"/>
</dbReference>
<feature type="domain" description="Apple" evidence="5">
    <location>
        <begin position="130"/>
        <end position="211"/>
    </location>
</feature>
<dbReference type="InterPro" id="IPR014716">
    <property type="entry name" value="Fibrinogen_a/b/g_C_1"/>
</dbReference>
<dbReference type="Pfam" id="PF00024">
    <property type="entry name" value="PAN_1"/>
    <property type="match status" value="1"/>
</dbReference>
<sequence>NAYDGSIRHVSWMATNGYATTTWTWSTRNAWTTTGHTSNTKPCQSRLQYFTKCSRPPHGNATVSIPVNPFMRSGRSILPMNMIPSSMPLRMRRTHDIRPTRMLKKKKKNDNSRRPICCFLNTCLLLHGACAKQCGPGMQTEYGTYLKGHVMEERPGIGVEGCTSGCLDHADCRSINFDRTTHMCELNNASKEDFPEHVTRDHRSLYATNDFHEEPIFEESCAHWLKRYPDLKTRYYWIKTKNKRKKMRVYCDMERFGGGWTLVVTINAKNNDHLQKAENNCADSVTCVTFTETDIPGRKLSDEDIHEIAGNEGVFQVEVPLNSLSIDAVNKNATVFYKIPSGAQSFDSSCKGDQLK</sequence>
<evidence type="ECO:0000313" key="6">
    <source>
        <dbReference type="EMBL" id="EDO28173.1"/>
    </source>
</evidence>
<evidence type="ECO:0000259" key="5">
    <source>
        <dbReference type="PROSITE" id="PS50948"/>
    </source>
</evidence>
<dbReference type="GO" id="GO:0005615">
    <property type="term" value="C:extracellular space"/>
    <property type="evidence" value="ECO:0000318"/>
    <property type="project" value="GO_Central"/>
</dbReference>
<keyword evidence="4" id="KW-1015">Disulfide bond</keyword>
<keyword evidence="2" id="KW-0430">Lectin</keyword>
<evidence type="ECO:0000256" key="4">
    <source>
        <dbReference type="ARBA" id="ARBA00023157"/>
    </source>
</evidence>
<organism evidence="6 7">
    <name type="scientific">Nematostella vectensis</name>
    <name type="common">Starlet sea anemone</name>
    <dbReference type="NCBI Taxonomy" id="45351"/>
    <lineage>
        <taxon>Eukaryota</taxon>
        <taxon>Metazoa</taxon>
        <taxon>Cnidaria</taxon>
        <taxon>Anthozoa</taxon>
        <taxon>Hexacorallia</taxon>
        <taxon>Actiniaria</taxon>
        <taxon>Edwardsiidae</taxon>
        <taxon>Nematostella</taxon>
    </lineage>
</organism>
<evidence type="ECO:0000313" key="7">
    <source>
        <dbReference type="Proteomes" id="UP000001593"/>
    </source>
</evidence>
<dbReference type="GO" id="GO:0046872">
    <property type="term" value="F:metal ion binding"/>
    <property type="evidence" value="ECO:0007669"/>
    <property type="project" value="UniProtKB-KW"/>
</dbReference>
<name>A7T780_NEMVE</name>
<dbReference type="InterPro" id="IPR036056">
    <property type="entry name" value="Fibrinogen-like_C"/>
</dbReference>
<keyword evidence="1" id="KW-0479">Metal-binding</keyword>
<dbReference type="PANTHER" id="PTHR16146:SF46">
    <property type="entry name" value="INTELECTIN-1A-RELATED"/>
    <property type="match status" value="1"/>
</dbReference>
<dbReference type="Gene3D" id="3.50.4.10">
    <property type="entry name" value="Hepatocyte Growth Factor"/>
    <property type="match status" value="1"/>
</dbReference>
<accession>A7T780</accession>
<dbReference type="InterPro" id="IPR003609">
    <property type="entry name" value="Pan_app"/>
</dbReference>
<evidence type="ECO:0000256" key="3">
    <source>
        <dbReference type="ARBA" id="ARBA00022837"/>
    </source>
</evidence>
<feature type="non-terminal residue" evidence="6">
    <location>
        <position position="356"/>
    </location>
</feature>
<dbReference type="PANTHER" id="PTHR16146">
    <property type="entry name" value="INTELECTIN"/>
    <property type="match status" value="1"/>
</dbReference>
<keyword evidence="3" id="KW-0106">Calcium</keyword>
<dbReference type="EMBL" id="DS471926">
    <property type="protein sequence ID" value="EDO28173.1"/>
    <property type="molecule type" value="Genomic_DNA"/>
</dbReference>
<evidence type="ECO:0000256" key="2">
    <source>
        <dbReference type="ARBA" id="ARBA00022734"/>
    </source>
</evidence>
<dbReference type="AlphaFoldDB" id="A7T780"/>
<proteinExistence type="predicted"/>
<dbReference type="InterPro" id="IPR002181">
    <property type="entry name" value="Fibrinogen_a/b/g_C_dom"/>
</dbReference>
<dbReference type="HOGENOM" id="CLU_779833_0_0_1"/>
<dbReference type="Proteomes" id="UP000001593">
    <property type="component" value="Unassembled WGS sequence"/>
</dbReference>
<dbReference type="PhylomeDB" id="A7T780"/>
<dbReference type="InParanoid" id="A7T780"/>